<reference evidence="3 4" key="1">
    <citation type="journal article" date="2010" name="Nature">
        <title>The Ectocarpus genome and the independent evolution of multicellularity in brown algae.</title>
        <authorList>
            <person name="Cock J.M."/>
            <person name="Sterck L."/>
            <person name="Rouze P."/>
            <person name="Scornet D."/>
            <person name="Allen A.E."/>
            <person name="Amoutzias G."/>
            <person name="Anthouard V."/>
            <person name="Artiguenave F."/>
            <person name="Aury J.M."/>
            <person name="Badger J.H."/>
            <person name="Beszteri B."/>
            <person name="Billiau K."/>
            <person name="Bonnet E."/>
            <person name="Bothwell J.H."/>
            <person name="Bowler C."/>
            <person name="Boyen C."/>
            <person name="Brownlee C."/>
            <person name="Carrano C.J."/>
            <person name="Charrier B."/>
            <person name="Cho G.Y."/>
            <person name="Coelho S.M."/>
            <person name="Collen J."/>
            <person name="Corre E."/>
            <person name="Da Silva C."/>
            <person name="Delage L."/>
            <person name="Delaroque N."/>
            <person name="Dittami S.M."/>
            <person name="Doulbeau S."/>
            <person name="Elias M."/>
            <person name="Farnham G."/>
            <person name="Gachon C.M."/>
            <person name="Gschloessl B."/>
            <person name="Heesch S."/>
            <person name="Jabbari K."/>
            <person name="Jubin C."/>
            <person name="Kawai H."/>
            <person name="Kimura K."/>
            <person name="Kloareg B."/>
            <person name="Kupper F.C."/>
            <person name="Lang D."/>
            <person name="Le Bail A."/>
            <person name="Leblanc C."/>
            <person name="Lerouge P."/>
            <person name="Lohr M."/>
            <person name="Lopez P.J."/>
            <person name="Martens C."/>
            <person name="Maumus F."/>
            <person name="Michel G."/>
            <person name="Miranda-Saavedra D."/>
            <person name="Morales J."/>
            <person name="Moreau H."/>
            <person name="Motomura T."/>
            <person name="Nagasato C."/>
            <person name="Napoli C.A."/>
            <person name="Nelson D.R."/>
            <person name="Nyvall-Collen P."/>
            <person name="Peters A.F."/>
            <person name="Pommier C."/>
            <person name="Potin P."/>
            <person name="Poulain J."/>
            <person name="Quesneville H."/>
            <person name="Read B."/>
            <person name="Rensing S.A."/>
            <person name="Ritter A."/>
            <person name="Rousvoal S."/>
            <person name="Samanta M."/>
            <person name="Samson G."/>
            <person name="Schroeder D.C."/>
            <person name="Segurens B."/>
            <person name="Strittmatter M."/>
            <person name="Tonon T."/>
            <person name="Tregear J.W."/>
            <person name="Valentin K."/>
            <person name="von Dassow P."/>
            <person name="Yamagishi T."/>
            <person name="Van de Peer Y."/>
            <person name="Wincker P."/>
        </authorList>
    </citation>
    <scope>NUCLEOTIDE SEQUENCE [LARGE SCALE GENOMIC DNA]</scope>
    <source>
        <strain evidence="4">Ec32 / CCAP1310/4</strain>
    </source>
</reference>
<organism evidence="3 4">
    <name type="scientific">Ectocarpus siliculosus</name>
    <name type="common">Brown alga</name>
    <name type="synonym">Conferva siliculosa</name>
    <dbReference type="NCBI Taxonomy" id="2880"/>
    <lineage>
        <taxon>Eukaryota</taxon>
        <taxon>Sar</taxon>
        <taxon>Stramenopiles</taxon>
        <taxon>Ochrophyta</taxon>
        <taxon>PX clade</taxon>
        <taxon>Phaeophyceae</taxon>
        <taxon>Ectocarpales</taxon>
        <taxon>Ectocarpaceae</taxon>
        <taxon>Ectocarpus</taxon>
    </lineage>
</organism>
<proteinExistence type="predicted"/>
<keyword evidence="4" id="KW-1185">Reference proteome</keyword>
<dbReference type="Proteomes" id="UP000002630">
    <property type="component" value="Linkage Group LG22"/>
</dbReference>
<gene>
    <name evidence="3" type="ORF">Esi_0120_0076</name>
</gene>
<keyword evidence="2" id="KW-0732">Signal</keyword>
<protein>
    <submittedName>
        <fullName evidence="3">Uncharacterized protein</fullName>
    </submittedName>
</protein>
<dbReference type="EMBL" id="FN649747">
    <property type="protein sequence ID" value="CBJ28812.1"/>
    <property type="molecule type" value="Genomic_DNA"/>
</dbReference>
<sequence>MAPQGNLAAGGLHVLLLLCCCVQWSHGFIAVSPCFRRGCSQQTLSSTNDLHKRESRGSGRHGSLIRRRSGGPGFSLKANEAGGGAEEEDDTLELTKGFYSEIAARLGKTAQGQPQDSQETAKDEDSGSEIDKAIYDELRARRDFGFEQDLGLELEKRNITKEAEAKKIIDAGLEQMPGVTSSATFLPSSELTPREVVTSVLEALKNNDQPYHNHGVEVFIRFLAPSSAMHGVEMSGVARYLAENRNRAFMHWNTMAFPRPLTVSGGAKQNKAFQPVKLRDTMTGAWHSVSVYLTLDARSNCWLIESCIVKGEV</sequence>
<dbReference type="InParanoid" id="D7FII9"/>
<dbReference type="AlphaFoldDB" id="D7FII9"/>
<feature type="region of interest" description="Disordered" evidence="1">
    <location>
        <begin position="45"/>
        <end position="90"/>
    </location>
</feature>
<name>D7FII9_ECTSI</name>
<feature type="region of interest" description="Disordered" evidence="1">
    <location>
        <begin position="107"/>
        <end position="129"/>
    </location>
</feature>
<dbReference type="EMBL" id="FN647878">
    <property type="protein sequence ID" value="CBJ28812.1"/>
    <property type="molecule type" value="Genomic_DNA"/>
</dbReference>
<feature type="compositionally biased region" description="Basic and acidic residues" evidence="1">
    <location>
        <begin position="119"/>
        <end position="129"/>
    </location>
</feature>
<evidence type="ECO:0000256" key="1">
    <source>
        <dbReference type="SAM" id="MobiDB-lite"/>
    </source>
</evidence>
<feature type="signal peptide" evidence="2">
    <location>
        <begin position="1"/>
        <end position="27"/>
    </location>
</feature>
<evidence type="ECO:0000313" key="3">
    <source>
        <dbReference type="EMBL" id="CBJ28812.1"/>
    </source>
</evidence>
<feature type="chain" id="PRO_5003095272" evidence="2">
    <location>
        <begin position="28"/>
        <end position="313"/>
    </location>
</feature>
<dbReference type="OrthoDB" id="10266005at2759"/>
<evidence type="ECO:0000313" key="4">
    <source>
        <dbReference type="Proteomes" id="UP000002630"/>
    </source>
</evidence>
<evidence type="ECO:0000256" key="2">
    <source>
        <dbReference type="SAM" id="SignalP"/>
    </source>
</evidence>
<accession>D7FII9</accession>